<sequence length="94" mass="10600">MRAGFQFSQTYERDSWKVAIATDTQVFRENGNNMKDMPSTTGPGQYVRLRAEMDCYFAVSACPKDLIIINGEGGVPRDIELHVRPIGNIPPRPR</sequence>
<evidence type="ECO:0000313" key="1">
    <source>
        <dbReference type="EMBL" id="TPW27184.1"/>
    </source>
</evidence>
<dbReference type="OrthoDB" id="9772660at2"/>
<organism evidence="1 2">
    <name type="scientific">Martelella alba</name>
    <dbReference type="NCBI Taxonomy" id="2590451"/>
    <lineage>
        <taxon>Bacteria</taxon>
        <taxon>Pseudomonadati</taxon>
        <taxon>Pseudomonadota</taxon>
        <taxon>Alphaproteobacteria</taxon>
        <taxon>Hyphomicrobiales</taxon>
        <taxon>Aurantimonadaceae</taxon>
        <taxon>Martelella</taxon>
    </lineage>
</organism>
<dbReference type="Proteomes" id="UP000318801">
    <property type="component" value="Unassembled WGS sequence"/>
</dbReference>
<evidence type="ECO:0000313" key="2">
    <source>
        <dbReference type="Proteomes" id="UP000318801"/>
    </source>
</evidence>
<accession>A0A506U2C4</accession>
<name>A0A506U2C4_9HYPH</name>
<dbReference type="EMBL" id="VHLG01000019">
    <property type="protein sequence ID" value="TPW27184.1"/>
    <property type="molecule type" value="Genomic_DNA"/>
</dbReference>
<proteinExistence type="predicted"/>
<gene>
    <name evidence="1" type="ORF">FJU08_20510</name>
</gene>
<keyword evidence="2" id="KW-1185">Reference proteome</keyword>
<dbReference type="AlphaFoldDB" id="A0A506U2C4"/>
<comment type="caution">
    <text evidence="1">The sequence shown here is derived from an EMBL/GenBank/DDBJ whole genome shotgun (WGS) entry which is preliminary data.</text>
</comment>
<reference evidence="1 2" key="1">
    <citation type="submission" date="2019-06" db="EMBL/GenBank/DDBJ databases">
        <authorList>
            <person name="Li M."/>
        </authorList>
    </citation>
    <scope>NUCLEOTIDE SEQUENCE [LARGE SCALE GENOMIC DNA]</scope>
    <source>
        <strain evidence="1 2">BGMRC2036</strain>
    </source>
</reference>
<protein>
    <submittedName>
        <fullName evidence="1">Uncharacterized protein</fullName>
    </submittedName>
</protein>
<dbReference type="RefSeq" id="WP_141150926.1">
    <property type="nucleotide sequence ID" value="NZ_VHLG01000019.1"/>
</dbReference>